<dbReference type="Proteomes" id="UP000265930">
    <property type="component" value="Unassembled WGS sequence"/>
</dbReference>
<reference evidence="1 2" key="1">
    <citation type="submission" date="2018-08" db="EMBL/GenBank/DDBJ databases">
        <title>Genome of Clostridium chromiireducens C1, DSM12136.</title>
        <authorList>
            <person name="Xing M."/>
            <person name="Wei Y."/>
            <person name="Ang E.L."/>
            <person name="Zhao H."/>
            <person name="Zhang Y."/>
        </authorList>
    </citation>
    <scope>NUCLEOTIDE SEQUENCE [LARGE SCALE GENOMIC DNA]</scope>
    <source>
        <strain evidence="1 2">C1</strain>
    </source>
</reference>
<comment type="caution">
    <text evidence="1">The sequence shown here is derived from an EMBL/GenBank/DDBJ whole genome shotgun (WGS) entry which is preliminary data.</text>
</comment>
<protein>
    <submittedName>
        <fullName evidence="1">Uncharacterized protein</fullName>
    </submittedName>
</protein>
<organism evidence="1 2">
    <name type="scientific">Clostridium chromiireducens</name>
    <dbReference type="NCBI Taxonomy" id="225345"/>
    <lineage>
        <taxon>Bacteria</taxon>
        <taxon>Bacillati</taxon>
        <taxon>Bacillota</taxon>
        <taxon>Clostridia</taxon>
        <taxon>Eubacteriales</taxon>
        <taxon>Clostridiaceae</taxon>
        <taxon>Clostridium</taxon>
    </lineage>
</organism>
<gene>
    <name evidence="1" type="ORF">D2A34_24785</name>
</gene>
<accession>A0A399IIR9</accession>
<sequence>MNKLYNMKIFTYKKVKYVVTELDIDVPTFKSCCVKKNGMISCIINHNLKPIEKQNTLHRLIKRKKLRAA</sequence>
<proteinExistence type="predicted"/>
<name>A0A399IIR9_9CLOT</name>
<dbReference type="AlphaFoldDB" id="A0A399IIR9"/>
<evidence type="ECO:0000313" key="1">
    <source>
        <dbReference type="EMBL" id="RII32139.1"/>
    </source>
</evidence>
<dbReference type="EMBL" id="QXDJ01000009">
    <property type="protein sequence ID" value="RII32139.1"/>
    <property type="molecule type" value="Genomic_DNA"/>
</dbReference>
<evidence type="ECO:0000313" key="2">
    <source>
        <dbReference type="Proteomes" id="UP000265930"/>
    </source>
</evidence>
<dbReference type="RefSeq" id="WP_119368214.1">
    <property type="nucleotide sequence ID" value="NZ_QXDJ01000009.1"/>
</dbReference>